<comment type="pathway">
    <text evidence="6">tRNA modification; N(7)-methylguanine-tRNA biosynthesis.</text>
</comment>
<accession>A0A397G9S8</accession>
<keyword evidence="2 6" id="KW-0853">WD repeat</keyword>
<organism evidence="8 9">
    <name type="scientific">Aspergillus thermomutatus</name>
    <name type="common">Neosartorya pseudofischeri</name>
    <dbReference type="NCBI Taxonomy" id="41047"/>
    <lineage>
        <taxon>Eukaryota</taxon>
        <taxon>Fungi</taxon>
        <taxon>Dikarya</taxon>
        <taxon>Ascomycota</taxon>
        <taxon>Pezizomycotina</taxon>
        <taxon>Eurotiomycetes</taxon>
        <taxon>Eurotiomycetidae</taxon>
        <taxon>Eurotiales</taxon>
        <taxon>Aspergillaceae</taxon>
        <taxon>Aspergillus</taxon>
        <taxon>Aspergillus subgen. Fumigati</taxon>
    </lineage>
</organism>
<gene>
    <name evidence="8" type="primary">TRM82</name>
    <name evidence="8" type="ORF">CDV56_102468</name>
</gene>
<dbReference type="STRING" id="41047.A0A397G9S8"/>
<comment type="subcellular location">
    <subcellularLocation>
        <location evidence="1 6">Nucleus</location>
    </subcellularLocation>
</comment>
<evidence type="ECO:0000256" key="6">
    <source>
        <dbReference type="HAMAP-Rule" id="MF_03056"/>
    </source>
</evidence>
<keyword evidence="9" id="KW-1185">Reference proteome</keyword>
<comment type="similarity">
    <text evidence="6">Belongs to the WD repeat TRM82 family.</text>
</comment>
<keyword evidence="4 6" id="KW-0677">Repeat</keyword>
<sequence>MVVNYQHPIQCIRYVERQTAGFHNLFVASAGSKIYTYAAETGKQLAIWPEAAHAADSTAVGVAPSPEGDEPSAKKRKVSPAPEQTEKASESNGQSKTSTAWSTIPILAVSSDGNYVVAVTGEDKCLRVFEIEKSGHLKQLSERHMPKRPSAIALVDDDGTILCGDKFGDVYSLPLIDTGKSSIAPKVPAKMKRNQPAATTLTVHSKRNLASLEQQLRHYGQKEKTAEEKPTSAFELHLILGHVSMLTDLAYVSIPVDTASGRKRSYILTADRDEHIRVSRGPPQAHIIENYCLGHTSFVSSLCVPEWAQEYLISGGGDDHLLVWRWNEGRLAHKAPLAEEGTGSEVIVRGIWALSLTKPPSSQENANIILVALDGSSKLLCFTLESDGSLKAQNSIQASGNILDLTVPADHSSILISIDAVREAGSTQDWRTTPPSPPTLVEAFRLKPASEGLDWEPTSEAITAQINSEGTSEISADLEDKQKELNDSLYGLGNLRKKNHGEDD</sequence>
<comment type="function">
    <text evidence="6">Required for the formation of N(7)-methylguanine at position 46 (m7G46) in tRNA. In the complex, it is required to stabilize and induce conformational changes of the catalytic subunit.</text>
</comment>
<dbReference type="InterPro" id="IPR028884">
    <property type="entry name" value="Trm82"/>
</dbReference>
<evidence type="ECO:0000256" key="4">
    <source>
        <dbReference type="ARBA" id="ARBA00022737"/>
    </source>
</evidence>
<keyword evidence="5 6" id="KW-0539">Nucleus</keyword>
<dbReference type="GeneID" id="38124442"/>
<evidence type="ECO:0000256" key="3">
    <source>
        <dbReference type="ARBA" id="ARBA00022694"/>
    </source>
</evidence>
<feature type="region of interest" description="Disordered" evidence="7">
    <location>
        <begin position="58"/>
        <end position="97"/>
    </location>
</feature>
<dbReference type="GO" id="GO:0005634">
    <property type="term" value="C:nucleus"/>
    <property type="evidence" value="ECO:0007669"/>
    <property type="project" value="UniProtKB-SubCell"/>
</dbReference>
<dbReference type="GO" id="GO:0005829">
    <property type="term" value="C:cytosol"/>
    <property type="evidence" value="ECO:0007669"/>
    <property type="project" value="TreeGrafter"/>
</dbReference>
<dbReference type="GO" id="GO:0043527">
    <property type="term" value="C:tRNA methyltransferase complex"/>
    <property type="evidence" value="ECO:0007669"/>
    <property type="project" value="TreeGrafter"/>
</dbReference>
<dbReference type="SUPFAM" id="SSF50978">
    <property type="entry name" value="WD40 repeat-like"/>
    <property type="match status" value="1"/>
</dbReference>
<evidence type="ECO:0000256" key="1">
    <source>
        <dbReference type="ARBA" id="ARBA00004123"/>
    </source>
</evidence>
<name>A0A397G9S8_ASPTH</name>
<dbReference type="UniPathway" id="UPA00989"/>
<dbReference type="PANTHER" id="PTHR16288">
    <property type="entry name" value="WD40 REPEAT PROTEIN 4"/>
    <property type="match status" value="1"/>
</dbReference>
<dbReference type="HAMAP" id="MF_03056">
    <property type="entry name" value="TRM82"/>
    <property type="match status" value="1"/>
</dbReference>
<comment type="caution">
    <text evidence="8">The sequence shown here is derived from an EMBL/GenBank/DDBJ whole genome shotgun (WGS) entry which is preliminary data.</text>
</comment>
<dbReference type="Gene3D" id="2.130.10.10">
    <property type="entry name" value="YVTN repeat-like/Quinoprotein amine dehydrogenase"/>
    <property type="match status" value="2"/>
</dbReference>
<evidence type="ECO:0000256" key="2">
    <source>
        <dbReference type="ARBA" id="ARBA00022574"/>
    </source>
</evidence>
<dbReference type="GO" id="GO:0008168">
    <property type="term" value="F:methyltransferase activity"/>
    <property type="evidence" value="ECO:0007669"/>
    <property type="project" value="UniProtKB-KW"/>
</dbReference>
<dbReference type="PANTHER" id="PTHR16288:SF0">
    <property type="entry name" value="TRNA (GUANINE-N(7)-)-METHYLTRANSFERASE NON-CATALYTIC SUBUNIT WDR4"/>
    <property type="match status" value="1"/>
</dbReference>
<dbReference type="AlphaFoldDB" id="A0A397G9S8"/>
<evidence type="ECO:0000313" key="8">
    <source>
        <dbReference type="EMBL" id="RHZ47307.1"/>
    </source>
</evidence>
<dbReference type="EMBL" id="NKHU02000225">
    <property type="protein sequence ID" value="RHZ47307.1"/>
    <property type="molecule type" value="Genomic_DNA"/>
</dbReference>
<keyword evidence="3 6" id="KW-0819">tRNA processing</keyword>
<reference evidence="8" key="1">
    <citation type="submission" date="2018-08" db="EMBL/GenBank/DDBJ databases">
        <title>Draft genome sequence of azole-resistant Aspergillus thermomutatus (Neosartorya pseudofischeri) strain HMR AF 39, isolated from a human nasal aspirate.</title>
        <authorList>
            <person name="Parent-Michaud M."/>
            <person name="Dufresne P.J."/>
            <person name="Fournier E."/>
            <person name="Martineau C."/>
            <person name="Moreira S."/>
            <person name="Perkins V."/>
            <person name="De Repentigny L."/>
            <person name="Dufresne S.F."/>
        </authorList>
    </citation>
    <scope>NUCLEOTIDE SEQUENCE [LARGE SCALE GENOMIC DNA]</scope>
    <source>
        <strain evidence="8">HMR AF 39</strain>
    </source>
</reference>
<evidence type="ECO:0000256" key="5">
    <source>
        <dbReference type="ARBA" id="ARBA00023242"/>
    </source>
</evidence>
<proteinExistence type="inferred from homology"/>
<dbReference type="InterPro" id="IPR015943">
    <property type="entry name" value="WD40/YVTN_repeat-like_dom_sf"/>
</dbReference>
<dbReference type="Proteomes" id="UP000215305">
    <property type="component" value="Unassembled WGS sequence"/>
</dbReference>
<evidence type="ECO:0000313" key="9">
    <source>
        <dbReference type="Proteomes" id="UP000215305"/>
    </source>
</evidence>
<dbReference type="InterPro" id="IPR036322">
    <property type="entry name" value="WD40_repeat_dom_sf"/>
</dbReference>
<dbReference type="VEuPathDB" id="FungiDB:CDV56_102468"/>
<dbReference type="OrthoDB" id="339900at2759"/>
<dbReference type="GO" id="GO:0106004">
    <property type="term" value="P:tRNA (guanine-N7)-methylation"/>
    <property type="evidence" value="ECO:0007669"/>
    <property type="project" value="UniProtKB-UniRule"/>
</dbReference>
<protein>
    <submittedName>
        <fullName evidence="8">tRNA (Guanine-N(7)-)-methyltransferase non-catalytic subunit trm82</fullName>
    </submittedName>
</protein>
<evidence type="ECO:0000256" key="7">
    <source>
        <dbReference type="SAM" id="MobiDB-lite"/>
    </source>
</evidence>
<dbReference type="RefSeq" id="XP_026611520.1">
    <property type="nucleotide sequence ID" value="XM_026756087.1"/>
</dbReference>